<feature type="domain" description="Hydantoinase/oxoprolinase N-terminal" evidence="5">
    <location>
        <begin position="8"/>
        <end position="202"/>
    </location>
</feature>
<dbReference type="OrthoDB" id="3643at2759"/>
<dbReference type="GO" id="GO:0017168">
    <property type="term" value="F:5-oxoprolinase (ATP-hydrolyzing) activity"/>
    <property type="evidence" value="ECO:0007669"/>
    <property type="project" value="TreeGrafter"/>
</dbReference>
<dbReference type="GO" id="GO:0005829">
    <property type="term" value="C:cytosol"/>
    <property type="evidence" value="ECO:0007669"/>
    <property type="project" value="TreeGrafter"/>
</dbReference>
<dbReference type="EMBL" id="BNJQ01000016">
    <property type="protein sequence ID" value="GHP07389.1"/>
    <property type="molecule type" value="Genomic_DNA"/>
</dbReference>
<evidence type="ECO:0000256" key="1">
    <source>
        <dbReference type="ARBA" id="ARBA00010403"/>
    </source>
</evidence>
<keyword evidence="7" id="KW-1185">Reference proteome</keyword>
<feature type="domain" description="Hydantoinase B/oxoprolinase" evidence="4">
    <location>
        <begin position="772"/>
        <end position="1293"/>
    </location>
</feature>
<evidence type="ECO:0000259" key="5">
    <source>
        <dbReference type="Pfam" id="PF05378"/>
    </source>
</evidence>
<feature type="domain" description="Hydantoinase A/oxoprolinase" evidence="3">
    <location>
        <begin position="222"/>
        <end position="507"/>
    </location>
</feature>
<dbReference type="PANTHER" id="PTHR11365">
    <property type="entry name" value="5-OXOPROLINASE RELATED"/>
    <property type="match status" value="1"/>
</dbReference>
<evidence type="ECO:0008006" key="8">
    <source>
        <dbReference type="Google" id="ProtNLM"/>
    </source>
</evidence>
<evidence type="ECO:0000259" key="3">
    <source>
        <dbReference type="Pfam" id="PF01968"/>
    </source>
</evidence>
<evidence type="ECO:0000313" key="6">
    <source>
        <dbReference type="EMBL" id="GHP07389.1"/>
    </source>
</evidence>
<dbReference type="Proteomes" id="UP000660262">
    <property type="component" value="Unassembled WGS sequence"/>
</dbReference>
<sequence>MSRGTFSFYVDRGGTFTDVVYKDPSGTFHAQKLLSTRGSLYEDASCYAIKRAILSSTCQDWDGPGDPCWDGVGPIPAHLIDRVRMGTTVATNALLERKGARVLLVTNVGFKDALKIATQARPRLFDLNIQKPSSLFSHVLEVDARTTHDGDTAVPLDEKRTADALTAFREAHPDVRSVAVVLMHSYRYPSHESAIAALCREAGFEHVSASHEVSPLVKFVGRGDTAVVDAYLSPTLRRYIDGVQSNLGADVPLSFMMSSGTLAAANRFRGKDAILSGPAGGVVAAATTASMYGGFRKLVLFDMGGTSTDVSHVDLDGEGYERAYDTAVAGVRVRCPMLRIHTVAAGGGSICTFRDGRCRVGPDSAGSSPGPACYRNDGPLTVTDCNAFLGRLQPECFPRVFGPMHDAALDAEASENAIRVVASKAGMEPVTCAEGFLRIAVDNMANAVKKISVARGYDVTKGYALTSFGGAGGQHACLVADALGIEAVYLHKWSGVLSAYGMGLAEIGCTREQTLDLLFERSSDSANNSETLTKLASVLDSLVVAAEEEVRIQVSESEANVLGSTKLTAKRSVTIRYDGTDVAYPVPFIEGADGGRTMVDRFEEEYQMRFGFVLPGKRVVFDTAVAECTSSNADVDSAATSSTAVAEHMSEQERAARISQARVGVFRVYFPGLGWVDDTPFIRWDVLGRGQKPQGMRFDALSSGSNTQPVDATAFGGIAGPCVLVDDHGTIVVEIGWAAFADSEGVTLQRIAPRGSLHASDAGGLSMKSPPNPIYVEVFNNLFMNIAEQMGYALQNASHSVNMKERLDFSCAIFDKDGNLVANAPHMPVHLGSMGASVRKVMQSNLDMAAGDVYVLNDPYNGGTHLPDVTVVTPVFSDESWGKSSDEAPSVIFYVGSRGHHADIGGITPASMPSNSKHIDEEGVLINNFKLVSGGMFDEDGLRRILTTARYPARDPDANVADIRAQVAANAKGIRELKKMCVQYSLPIVQKYMGHVQDNAELAVRGALSKLRSGSFCYELDSGKAVCVRVDVDAARKSCVVDFSGTSSEDDGNFNAPLAVTRAATLYVFRTLVADEIPMNEGCMLPIELLVPDACMLNPTYPRAVVAGNVEVSQVVTDTLYGAMGIMGASQGTMNNVTFGSAVSGRQYYETVAGGTGAGPTWPGADGVQSHMTNSRLTDPEVLELRFPVSIERFSLRDRGPPGPCDGRGKFDGGVGVERVYKFHAPMKLILLANRRRVPPYGMAGGHCGAAGEQYILRGNGTRDEFGACDETDVSPGDVFYLATPCGGGYGEPSSSGTPQRGEGGVEETTTFSRMASDFDPERHADD</sequence>
<proteinExistence type="inferred from homology"/>
<evidence type="ECO:0000313" key="7">
    <source>
        <dbReference type="Proteomes" id="UP000660262"/>
    </source>
</evidence>
<name>A0A830HQT7_9CHLO</name>
<feature type="region of interest" description="Disordered" evidence="2">
    <location>
        <begin position="1290"/>
        <end position="1327"/>
    </location>
</feature>
<dbReference type="InterPro" id="IPR002821">
    <property type="entry name" value="Hydantoinase_A"/>
</dbReference>
<accession>A0A830HQT7</accession>
<evidence type="ECO:0000256" key="2">
    <source>
        <dbReference type="SAM" id="MobiDB-lite"/>
    </source>
</evidence>
<dbReference type="Pfam" id="PF01968">
    <property type="entry name" value="Hydantoinase_A"/>
    <property type="match status" value="1"/>
</dbReference>
<dbReference type="Pfam" id="PF05378">
    <property type="entry name" value="Hydant_A_N"/>
    <property type="match status" value="1"/>
</dbReference>
<gene>
    <name evidence="6" type="ORF">PPROV_000613100</name>
</gene>
<evidence type="ECO:0000259" key="4">
    <source>
        <dbReference type="Pfam" id="PF02538"/>
    </source>
</evidence>
<comment type="similarity">
    <text evidence="1">Belongs to the oxoprolinase family.</text>
</comment>
<dbReference type="GO" id="GO:0006749">
    <property type="term" value="P:glutathione metabolic process"/>
    <property type="evidence" value="ECO:0007669"/>
    <property type="project" value="TreeGrafter"/>
</dbReference>
<dbReference type="InterPro" id="IPR003692">
    <property type="entry name" value="Hydantoinase_B"/>
</dbReference>
<dbReference type="PANTHER" id="PTHR11365:SF23">
    <property type="entry name" value="HYPOTHETICAL 5-OXOPROLINASE (EUROFUNG)-RELATED"/>
    <property type="match status" value="1"/>
</dbReference>
<dbReference type="Pfam" id="PF02538">
    <property type="entry name" value="Hydantoinase_B"/>
    <property type="match status" value="1"/>
</dbReference>
<protein>
    <recommendedName>
        <fullName evidence="8">5-oxoprolinase</fullName>
    </recommendedName>
</protein>
<organism evidence="6 7">
    <name type="scientific">Pycnococcus provasolii</name>
    <dbReference type="NCBI Taxonomy" id="41880"/>
    <lineage>
        <taxon>Eukaryota</taxon>
        <taxon>Viridiplantae</taxon>
        <taxon>Chlorophyta</taxon>
        <taxon>Pseudoscourfieldiophyceae</taxon>
        <taxon>Pseudoscourfieldiales</taxon>
        <taxon>Pycnococcaceae</taxon>
        <taxon>Pycnococcus</taxon>
    </lineage>
</organism>
<comment type="caution">
    <text evidence="6">The sequence shown here is derived from an EMBL/GenBank/DDBJ whole genome shotgun (WGS) entry which is preliminary data.</text>
</comment>
<dbReference type="InterPro" id="IPR008040">
    <property type="entry name" value="Hydant_A_N"/>
</dbReference>
<dbReference type="InterPro" id="IPR045079">
    <property type="entry name" value="Oxoprolinase-like"/>
</dbReference>
<reference evidence="6" key="1">
    <citation type="submission" date="2020-10" db="EMBL/GenBank/DDBJ databases">
        <title>Unveiling of a novel bifunctional photoreceptor, Dualchrome1, isolated from a cosmopolitan green alga.</title>
        <authorList>
            <person name="Suzuki S."/>
            <person name="Kawachi M."/>
        </authorList>
    </citation>
    <scope>NUCLEOTIDE SEQUENCE</scope>
    <source>
        <strain evidence="6">NIES 2893</strain>
    </source>
</reference>